<proteinExistence type="predicted"/>
<keyword evidence="2" id="KW-1185">Reference proteome</keyword>
<comment type="caution">
    <text evidence="1">The sequence shown here is derived from an EMBL/GenBank/DDBJ whole genome shotgun (WGS) entry which is preliminary data.</text>
</comment>
<protein>
    <submittedName>
        <fullName evidence="1">Uncharacterized protein</fullName>
    </submittedName>
</protein>
<evidence type="ECO:0000313" key="1">
    <source>
        <dbReference type="EMBL" id="KAF0904935.1"/>
    </source>
</evidence>
<evidence type="ECO:0000313" key="2">
    <source>
        <dbReference type="Proteomes" id="UP000479710"/>
    </source>
</evidence>
<accession>A0A6G1CWF8</accession>
<organism evidence="1 2">
    <name type="scientific">Oryza meyeriana var. granulata</name>
    <dbReference type="NCBI Taxonomy" id="110450"/>
    <lineage>
        <taxon>Eukaryota</taxon>
        <taxon>Viridiplantae</taxon>
        <taxon>Streptophyta</taxon>
        <taxon>Embryophyta</taxon>
        <taxon>Tracheophyta</taxon>
        <taxon>Spermatophyta</taxon>
        <taxon>Magnoliopsida</taxon>
        <taxon>Liliopsida</taxon>
        <taxon>Poales</taxon>
        <taxon>Poaceae</taxon>
        <taxon>BOP clade</taxon>
        <taxon>Oryzoideae</taxon>
        <taxon>Oryzeae</taxon>
        <taxon>Oryzinae</taxon>
        <taxon>Oryza</taxon>
        <taxon>Oryza meyeriana</taxon>
    </lineage>
</organism>
<name>A0A6G1CWF8_9ORYZ</name>
<dbReference type="Proteomes" id="UP000479710">
    <property type="component" value="Unassembled WGS sequence"/>
</dbReference>
<sequence length="73" mass="7895">MASTHRHPISSLSSATVDVELVVLRATTGTVRSPPLLPGWQDTTLGSLSLYHLCHRRLRHAAGTGTCLPRLSH</sequence>
<dbReference type="EMBL" id="SPHZ02000008">
    <property type="protein sequence ID" value="KAF0904935.1"/>
    <property type="molecule type" value="Genomic_DNA"/>
</dbReference>
<reference evidence="1 2" key="1">
    <citation type="submission" date="2019-11" db="EMBL/GenBank/DDBJ databases">
        <title>Whole genome sequence of Oryza granulata.</title>
        <authorList>
            <person name="Li W."/>
        </authorList>
    </citation>
    <scope>NUCLEOTIDE SEQUENCE [LARGE SCALE GENOMIC DNA]</scope>
    <source>
        <strain evidence="2">cv. Menghai</strain>
        <tissue evidence="1">Leaf</tissue>
    </source>
</reference>
<dbReference type="AlphaFoldDB" id="A0A6G1CWF8"/>
<gene>
    <name evidence="1" type="ORF">E2562_038734</name>
</gene>